<dbReference type="Gene3D" id="3.40.50.10740">
    <property type="entry name" value="Class I glutamine amidotransferase-like"/>
    <property type="match status" value="1"/>
</dbReference>
<dbReference type="AlphaFoldDB" id="A0A0G0XN85"/>
<dbReference type="SUPFAM" id="SSF141986">
    <property type="entry name" value="LD-carboxypeptidase A C-terminal domain-like"/>
    <property type="match status" value="1"/>
</dbReference>
<evidence type="ECO:0000259" key="4">
    <source>
        <dbReference type="Pfam" id="PF02016"/>
    </source>
</evidence>
<dbReference type="CDD" id="cd07062">
    <property type="entry name" value="Peptidase_S66_mccF_like"/>
    <property type="match status" value="1"/>
</dbReference>
<organism evidence="6 7">
    <name type="scientific">Candidatus Uhrbacteria bacterium GW2011_GWF2_41_16</name>
    <dbReference type="NCBI Taxonomy" id="1618997"/>
    <lineage>
        <taxon>Bacteria</taxon>
        <taxon>Candidatus Uhriibacteriota</taxon>
    </lineage>
</organism>
<protein>
    <recommendedName>
        <fullName evidence="8">Peptidase U61 LD-carboxypeptidase A</fullName>
    </recommendedName>
</protein>
<evidence type="ECO:0000256" key="3">
    <source>
        <dbReference type="PIRSR" id="PIRSR028757-1"/>
    </source>
</evidence>
<dbReference type="PANTHER" id="PTHR30237">
    <property type="entry name" value="MURAMOYLTETRAPEPTIDE CARBOXYPEPTIDASE"/>
    <property type="match status" value="1"/>
</dbReference>
<evidence type="ECO:0000256" key="2">
    <source>
        <dbReference type="ARBA" id="ARBA00022801"/>
    </source>
</evidence>
<dbReference type="EMBL" id="LCAU01000004">
    <property type="protein sequence ID" value="KKR98265.1"/>
    <property type="molecule type" value="Genomic_DNA"/>
</dbReference>
<dbReference type="GO" id="GO:0016787">
    <property type="term" value="F:hydrolase activity"/>
    <property type="evidence" value="ECO:0007669"/>
    <property type="project" value="UniProtKB-KW"/>
</dbReference>
<dbReference type="InterPro" id="IPR003507">
    <property type="entry name" value="S66_fam"/>
</dbReference>
<dbReference type="PATRIC" id="fig|1618997.3.peg.457"/>
<dbReference type="Proteomes" id="UP000034746">
    <property type="component" value="Unassembled WGS sequence"/>
</dbReference>
<dbReference type="Pfam" id="PF02016">
    <property type="entry name" value="Peptidase_S66"/>
    <property type="match status" value="1"/>
</dbReference>
<gene>
    <name evidence="6" type="ORF">UU48_C0004G0058</name>
</gene>
<evidence type="ECO:0000313" key="6">
    <source>
        <dbReference type="EMBL" id="KKR98265.1"/>
    </source>
</evidence>
<proteinExistence type="inferred from homology"/>
<dbReference type="SUPFAM" id="SSF52317">
    <property type="entry name" value="Class I glutamine amidotransferase-like"/>
    <property type="match status" value="1"/>
</dbReference>
<name>A0A0G0XN85_9BACT</name>
<evidence type="ECO:0000259" key="5">
    <source>
        <dbReference type="Pfam" id="PF17676"/>
    </source>
</evidence>
<feature type="domain" description="LD-carboxypeptidase C-terminal" evidence="5">
    <location>
        <begin position="206"/>
        <end position="327"/>
    </location>
</feature>
<dbReference type="InterPro" id="IPR040921">
    <property type="entry name" value="Peptidase_S66C"/>
</dbReference>
<feature type="domain" description="LD-carboxypeptidase N-terminal" evidence="4">
    <location>
        <begin position="13"/>
        <end position="132"/>
    </location>
</feature>
<dbReference type="Gene3D" id="3.50.30.60">
    <property type="entry name" value="LD-carboxypeptidase A C-terminal domain-like"/>
    <property type="match status" value="1"/>
</dbReference>
<comment type="similarity">
    <text evidence="1">Belongs to the peptidase S66 family.</text>
</comment>
<keyword evidence="2" id="KW-0378">Hydrolase</keyword>
<feature type="active site" description="Charge relay system" evidence="3">
    <location>
        <position position="312"/>
    </location>
</feature>
<sequence>MIKPPCLHPGDTIGLVSPSSSLAGRIPHRLHKGIQTLEQLGFRVKLGAHTTSVTRYTAGSPEQRAEDINQFFADPNIHAVLSCIGGFHTNQILPFLDFSLIQKNPKAVIGYSDITVLLNALYTKCNLVSFYGPAVLTQFGDPFGLMSYTETWFQKALLSHTPLGEITPSPQWTDEVLDWFEQKDCVRPRIMQQNPGWKWLKKGNGEGRLLGGCVSSLLHLRGTEYMPDFASSILFWEISNNGKDLRVGESVQAVDSHLTDLALSNVFENIHGMIIGRPFGYSSQDVEMLEQIILAHTKKYSFPILFGVDIGHTDPIITLPLGIRARLDSEKNLFLILEEATTY</sequence>
<dbReference type="Pfam" id="PF17676">
    <property type="entry name" value="Peptidase_S66C"/>
    <property type="match status" value="1"/>
</dbReference>
<evidence type="ECO:0000313" key="7">
    <source>
        <dbReference type="Proteomes" id="UP000034746"/>
    </source>
</evidence>
<accession>A0A0G0XN85</accession>
<dbReference type="PANTHER" id="PTHR30237:SF4">
    <property type="entry name" value="LD-CARBOXYPEPTIDASE C-TERMINAL DOMAIN-CONTAINING PROTEIN"/>
    <property type="match status" value="1"/>
</dbReference>
<dbReference type="InterPro" id="IPR027478">
    <property type="entry name" value="LdcA_N"/>
</dbReference>
<dbReference type="InterPro" id="IPR040449">
    <property type="entry name" value="Peptidase_S66_N"/>
</dbReference>
<feature type="active site" description="Charge relay system" evidence="3">
    <location>
        <position position="237"/>
    </location>
</feature>
<dbReference type="PIRSF" id="PIRSF028757">
    <property type="entry name" value="LD-carboxypeptidase"/>
    <property type="match status" value="1"/>
</dbReference>
<dbReference type="InterPro" id="IPR029062">
    <property type="entry name" value="Class_I_gatase-like"/>
</dbReference>
<comment type="caution">
    <text evidence="6">The sequence shown here is derived from an EMBL/GenBank/DDBJ whole genome shotgun (WGS) entry which is preliminary data.</text>
</comment>
<reference evidence="6 7" key="1">
    <citation type="journal article" date="2015" name="Nature">
        <title>rRNA introns, odd ribosomes, and small enigmatic genomes across a large radiation of phyla.</title>
        <authorList>
            <person name="Brown C.T."/>
            <person name="Hug L.A."/>
            <person name="Thomas B.C."/>
            <person name="Sharon I."/>
            <person name="Castelle C.J."/>
            <person name="Singh A."/>
            <person name="Wilkins M.J."/>
            <person name="Williams K.H."/>
            <person name="Banfield J.F."/>
        </authorList>
    </citation>
    <scope>NUCLEOTIDE SEQUENCE [LARGE SCALE GENOMIC DNA]</scope>
</reference>
<dbReference type="InterPro" id="IPR027461">
    <property type="entry name" value="Carboxypeptidase_A_C_sf"/>
</dbReference>
<evidence type="ECO:0008006" key="8">
    <source>
        <dbReference type="Google" id="ProtNLM"/>
    </source>
</evidence>
<feature type="active site" description="Nucleophile" evidence="3">
    <location>
        <position position="112"/>
    </location>
</feature>
<evidence type="ECO:0000256" key="1">
    <source>
        <dbReference type="ARBA" id="ARBA00010233"/>
    </source>
</evidence>